<sequence length="219" mass="23363">MTVAADRMRSKRQAFAAPGSSLDRIVRLLAVGLPALVGVVAAMMLITPLSPRGEISFLLDRNKVAVAEDRLRVDDAMYRGQDNRGRPFSLVAGEAVQRSNAVPLVELDRLTARLALTDGPAVLSAQRGTYAIDREQVGIPGQLSFTAADGYELAARGVTLDLASRVLTGSGRVSGVIPAGRFQADSMRVDLEARTITLRGNARMTMVPGRLAVPRGLNL</sequence>
<name>A0A844ZUJ6_9SPHN</name>
<proteinExistence type="predicted"/>
<feature type="transmembrane region" description="Helical" evidence="1">
    <location>
        <begin position="25"/>
        <end position="46"/>
    </location>
</feature>
<keyword evidence="3" id="KW-1185">Reference proteome</keyword>
<keyword evidence="1" id="KW-0472">Membrane</keyword>
<accession>A0A844ZUJ6</accession>
<dbReference type="EMBL" id="WTYH01000001">
    <property type="protein sequence ID" value="MXO91991.1"/>
    <property type="molecule type" value="Genomic_DNA"/>
</dbReference>
<dbReference type="OrthoDB" id="7423492at2"/>
<evidence type="ECO:0000313" key="3">
    <source>
        <dbReference type="Proteomes" id="UP000460626"/>
    </source>
</evidence>
<dbReference type="AlphaFoldDB" id="A0A844ZUJ6"/>
<dbReference type="RefSeq" id="WP_131451407.1">
    <property type="nucleotide sequence ID" value="NZ_BMJK01000001.1"/>
</dbReference>
<keyword evidence="1" id="KW-0812">Transmembrane</keyword>
<organism evidence="2 3">
    <name type="scientific">Aurantiacibacter arachoides</name>
    <dbReference type="NCBI Taxonomy" id="1850444"/>
    <lineage>
        <taxon>Bacteria</taxon>
        <taxon>Pseudomonadati</taxon>
        <taxon>Pseudomonadota</taxon>
        <taxon>Alphaproteobacteria</taxon>
        <taxon>Sphingomonadales</taxon>
        <taxon>Erythrobacteraceae</taxon>
        <taxon>Aurantiacibacter</taxon>
    </lineage>
</organism>
<evidence type="ECO:0000313" key="2">
    <source>
        <dbReference type="EMBL" id="MXO91991.1"/>
    </source>
</evidence>
<comment type="caution">
    <text evidence="2">The sequence shown here is derived from an EMBL/GenBank/DDBJ whole genome shotgun (WGS) entry which is preliminary data.</text>
</comment>
<reference evidence="2 3" key="1">
    <citation type="submission" date="2019-12" db="EMBL/GenBank/DDBJ databases">
        <title>Genomic-based taxomic classification of the family Erythrobacteraceae.</title>
        <authorList>
            <person name="Xu L."/>
        </authorList>
    </citation>
    <scope>NUCLEOTIDE SEQUENCE [LARGE SCALE GENOMIC DNA]</scope>
    <source>
        <strain evidence="2 3">RC4-10-4</strain>
    </source>
</reference>
<protein>
    <submittedName>
        <fullName evidence="2">LPS export ABC transporter periplasmic protein LptC</fullName>
    </submittedName>
</protein>
<keyword evidence="1" id="KW-1133">Transmembrane helix</keyword>
<gene>
    <name evidence="2" type="ORF">GRI62_00020</name>
</gene>
<dbReference type="Proteomes" id="UP000460626">
    <property type="component" value="Unassembled WGS sequence"/>
</dbReference>
<evidence type="ECO:0000256" key="1">
    <source>
        <dbReference type="SAM" id="Phobius"/>
    </source>
</evidence>